<evidence type="ECO:0000256" key="1">
    <source>
        <dbReference type="ARBA" id="ARBA00012552"/>
    </source>
</evidence>
<dbReference type="SMART" id="SM00490">
    <property type="entry name" value="HELICc"/>
    <property type="match status" value="1"/>
</dbReference>
<evidence type="ECO:0000256" key="6">
    <source>
        <dbReference type="ARBA" id="ARBA00047984"/>
    </source>
</evidence>
<dbReference type="Pfam" id="PF04408">
    <property type="entry name" value="WHD_HA2"/>
    <property type="match status" value="1"/>
</dbReference>
<dbReference type="InterPro" id="IPR014001">
    <property type="entry name" value="Helicase_ATP-bd"/>
</dbReference>
<evidence type="ECO:0000259" key="8">
    <source>
        <dbReference type="PROSITE" id="PS51194"/>
    </source>
</evidence>
<dbReference type="Pfam" id="PF07717">
    <property type="entry name" value="OB_NTP_bind"/>
    <property type="match status" value="1"/>
</dbReference>
<accession>A0ABD3XBW2</accession>
<keyword evidence="4" id="KW-0347">Helicase</keyword>
<feature type="domain" description="Helicase C-terminal" evidence="8">
    <location>
        <begin position="233"/>
        <end position="405"/>
    </location>
</feature>
<name>A0ABD3XBW2_SINWO</name>
<dbReference type="FunFam" id="3.40.50.300:FF:000750">
    <property type="entry name" value="Putative ATP-dependent RNA helicase DHX33"/>
    <property type="match status" value="1"/>
</dbReference>
<dbReference type="Pfam" id="PF21010">
    <property type="entry name" value="HA2_C"/>
    <property type="match status" value="1"/>
</dbReference>
<dbReference type="SMART" id="SM00487">
    <property type="entry name" value="DEXDc"/>
    <property type="match status" value="1"/>
</dbReference>
<dbReference type="Gene3D" id="1.20.120.1080">
    <property type="match status" value="1"/>
</dbReference>
<dbReference type="InterPro" id="IPR048333">
    <property type="entry name" value="HA2_WH"/>
</dbReference>
<keyword evidence="2" id="KW-0547">Nucleotide-binding</keyword>
<dbReference type="Pfam" id="PF00270">
    <property type="entry name" value="DEAD"/>
    <property type="match status" value="1"/>
</dbReference>
<dbReference type="GO" id="GO:0005730">
    <property type="term" value="C:nucleolus"/>
    <property type="evidence" value="ECO:0007669"/>
    <property type="project" value="UniProtKB-ARBA"/>
</dbReference>
<feature type="domain" description="Helicase ATP-binding" evidence="7">
    <location>
        <begin position="40"/>
        <end position="208"/>
    </location>
</feature>
<dbReference type="PROSITE" id="PS51194">
    <property type="entry name" value="HELICASE_CTER"/>
    <property type="match status" value="1"/>
</dbReference>
<dbReference type="CDD" id="cd17978">
    <property type="entry name" value="DEXHc_DHX33"/>
    <property type="match status" value="1"/>
</dbReference>
<evidence type="ECO:0000259" key="7">
    <source>
        <dbReference type="PROSITE" id="PS51192"/>
    </source>
</evidence>
<dbReference type="GO" id="GO:0003724">
    <property type="term" value="F:RNA helicase activity"/>
    <property type="evidence" value="ECO:0007669"/>
    <property type="project" value="UniProtKB-EC"/>
</dbReference>
<dbReference type="AlphaFoldDB" id="A0ABD3XBW2"/>
<dbReference type="FunFam" id="3.40.50.300:FF:000145">
    <property type="entry name" value="probable ATP-dependent RNA helicase DHX40"/>
    <property type="match status" value="1"/>
</dbReference>
<evidence type="ECO:0000256" key="4">
    <source>
        <dbReference type="ARBA" id="ARBA00022806"/>
    </source>
</evidence>
<dbReference type="GO" id="GO:0005524">
    <property type="term" value="F:ATP binding"/>
    <property type="evidence" value="ECO:0007669"/>
    <property type="project" value="UniProtKB-KW"/>
</dbReference>
<dbReference type="CDD" id="cd18791">
    <property type="entry name" value="SF2_C_RHA"/>
    <property type="match status" value="1"/>
</dbReference>
<protein>
    <recommendedName>
        <fullName evidence="1">RNA helicase</fullName>
        <ecNumber evidence="1">3.6.4.13</ecNumber>
    </recommendedName>
</protein>
<dbReference type="PROSITE" id="PS51192">
    <property type="entry name" value="HELICASE_ATP_BIND_1"/>
    <property type="match status" value="1"/>
</dbReference>
<keyword evidence="10" id="KW-1185">Reference proteome</keyword>
<dbReference type="InterPro" id="IPR011709">
    <property type="entry name" value="DEAD-box_helicase_OB_fold"/>
</dbReference>
<dbReference type="InterPro" id="IPR002464">
    <property type="entry name" value="DNA/RNA_helicase_DEAH_CS"/>
</dbReference>
<evidence type="ECO:0000256" key="5">
    <source>
        <dbReference type="ARBA" id="ARBA00022840"/>
    </source>
</evidence>
<organism evidence="9 10">
    <name type="scientific">Sinanodonta woodiana</name>
    <name type="common">Chinese pond mussel</name>
    <name type="synonym">Anodonta woodiana</name>
    <dbReference type="NCBI Taxonomy" id="1069815"/>
    <lineage>
        <taxon>Eukaryota</taxon>
        <taxon>Metazoa</taxon>
        <taxon>Spiralia</taxon>
        <taxon>Lophotrochozoa</taxon>
        <taxon>Mollusca</taxon>
        <taxon>Bivalvia</taxon>
        <taxon>Autobranchia</taxon>
        <taxon>Heteroconchia</taxon>
        <taxon>Palaeoheterodonta</taxon>
        <taxon>Unionida</taxon>
        <taxon>Unionoidea</taxon>
        <taxon>Unionidae</taxon>
        <taxon>Unioninae</taxon>
        <taxon>Sinanodonta</taxon>
    </lineage>
</organism>
<dbReference type="EC" id="3.6.4.13" evidence="1"/>
<dbReference type="PROSITE" id="PS00690">
    <property type="entry name" value="DEAH_ATP_HELICASE"/>
    <property type="match status" value="1"/>
</dbReference>
<comment type="caution">
    <text evidence="9">The sequence shown here is derived from an EMBL/GenBank/DDBJ whole genome shotgun (WGS) entry which is preliminary data.</text>
</comment>
<sequence length="659" mass="75017">MTNDQIPKKMRLGSNEEDCYQRLQQQRRSLPIHPVRGRLIHEVQRHNSVIVIGETGSGKTTQIPQYLYEAGLHRNAVIAVTQPRRVAAITISKRVAQEKKTELGHLVGYCVRFEDVTSDSTKLKYMTDGMLLREAILDPLLKRYSIVILDEAHERTIHTDVLFGVVKAAQRQRAEQGLKQIKIVVMSATMDVDHFSKYFNNAPVLYLEGRQYPIQVYYSVEPQTDYLFASLVTLFQIHKKEPAQKDVLIFLTGQEEIESAVKSIRDIAREVMRAPNIVVCPLYSSLPSFSQLRVFQPTPEGCRKVVVATNIAETSVTIQGIKFVIDSGMVKAKVYNPNSGLDLLKVVRVAKDQALQRTGRAGRESPGICYRLYTENEFETFSNTTVPEIQRCNLASVVLQLMAMHITDVAGFDFMDKPSPEAVKKALEQLELLSAVEKGERYKLTPLGRQMAAFPLDPRLSKVILTAKDFHCLEEILTIVSVLSVDSVLYTPPNKREHAMAVRQKFISSDGDHITFLNIYRAYKSVNGNKQWCNENFIDVRNMKTAQEVRRQLKEICERQELPIQSCGRDTVPIRKCLTAGYFMSAAELQREGEYVTLSTRKVVSIHPSSVLFRCRPGYVLYNELTQTSKCYMRDLCVVDADWLYETAPNYFRNKKPGR</sequence>
<evidence type="ECO:0000256" key="2">
    <source>
        <dbReference type="ARBA" id="ARBA00022741"/>
    </source>
</evidence>
<dbReference type="Proteomes" id="UP001634394">
    <property type="component" value="Unassembled WGS sequence"/>
</dbReference>
<proteinExistence type="predicted"/>
<dbReference type="InterPro" id="IPR027417">
    <property type="entry name" value="P-loop_NTPase"/>
</dbReference>
<dbReference type="PANTHER" id="PTHR18934:SF118">
    <property type="entry name" value="ATP-DEPENDENT RNA HELICASE DHX33"/>
    <property type="match status" value="1"/>
</dbReference>
<reference evidence="9 10" key="1">
    <citation type="submission" date="2024-11" db="EMBL/GenBank/DDBJ databases">
        <title>Chromosome-level genome assembly of the freshwater bivalve Anodonta woodiana.</title>
        <authorList>
            <person name="Chen X."/>
        </authorList>
    </citation>
    <scope>NUCLEOTIDE SEQUENCE [LARGE SCALE GENOMIC DNA]</scope>
    <source>
        <strain evidence="9">MN2024</strain>
        <tissue evidence="9">Gills</tissue>
    </source>
</reference>
<evidence type="ECO:0000256" key="3">
    <source>
        <dbReference type="ARBA" id="ARBA00022801"/>
    </source>
</evidence>
<keyword evidence="3" id="KW-0378">Hydrolase</keyword>
<dbReference type="Pfam" id="PF00271">
    <property type="entry name" value="Helicase_C"/>
    <property type="match status" value="1"/>
</dbReference>
<evidence type="ECO:0000313" key="9">
    <source>
        <dbReference type="EMBL" id="KAL3882385.1"/>
    </source>
</evidence>
<dbReference type="InterPro" id="IPR011545">
    <property type="entry name" value="DEAD/DEAH_box_helicase_dom"/>
</dbReference>
<dbReference type="GO" id="GO:0016787">
    <property type="term" value="F:hydrolase activity"/>
    <property type="evidence" value="ECO:0007669"/>
    <property type="project" value="UniProtKB-KW"/>
</dbReference>
<dbReference type="Gene3D" id="3.40.50.300">
    <property type="entry name" value="P-loop containing nucleotide triphosphate hydrolases"/>
    <property type="match status" value="2"/>
</dbReference>
<comment type="catalytic activity">
    <reaction evidence="6">
        <text>ATP + H2O = ADP + phosphate + H(+)</text>
        <dbReference type="Rhea" id="RHEA:13065"/>
        <dbReference type="ChEBI" id="CHEBI:15377"/>
        <dbReference type="ChEBI" id="CHEBI:15378"/>
        <dbReference type="ChEBI" id="CHEBI:30616"/>
        <dbReference type="ChEBI" id="CHEBI:43474"/>
        <dbReference type="ChEBI" id="CHEBI:456216"/>
        <dbReference type="EC" id="3.6.4.13"/>
    </reaction>
</comment>
<dbReference type="InterPro" id="IPR001650">
    <property type="entry name" value="Helicase_C-like"/>
</dbReference>
<dbReference type="PANTHER" id="PTHR18934">
    <property type="entry name" value="ATP-DEPENDENT RNA HELICASE"/>
    <property type="match status" value="1"/>
</dbReference>
<dbReference type="EMBL" id="JBJQND010000003">
    <property type="protein sequence ID" value="KAL3882385.1"/>
    <property type="molecule type" value="Genomic_DNA"/>
</dbReference>
<gene>
    <name evidence="9" type="ORF">ACJMK2_028734</name>
</gene>
<dbReference type="SMART" id="SM00847">
    <property type="entry name" value="HA2"/>
    <property type="match status" value="1"/>
</dbReference>
<evidence type="ECO:0000313" key="10">
    <source>
        <dbReference type="Proteomes" id="UP001634394"/>
    </source>
</evidence>
<dbReference type="InterPro" id="IPR007502">
    <property type="entry name" value="Helicase-assoc_dom"/>
</dbReference>
<dbReference type="SUPFAM" id="SSF52540">
    <property type="entry name" value="P-loop containing nucleoside triphosphate hydrolases"/>
    <property type="match status" value="1"/>
</dbReference>
<keyword evidence="5" id="KW-0067">ATP-binding</keyword>